<dbReference type="EMBL" id="CZBL01000022">
    <property type="protein sequence ID" value="CUQ52223.1"/>
    <property type="molecule type" value="Genomic_DNA"/>
</dbReference>
<evidence type="ECO:0000313" key="2">
    <source>
        <dbReference type="EMBL" id="CUQ52223.1"/>
    </source>
</evidence>
<protein>
    <submittedName>
        <fullName evidence="2">Putative UDP-glucose 6-dehydrogenase</fullName>
    </submittedName>
</protein>
<name>A0A174WY39_9BACE</name>
<dbReference type="AlphaFoldDB" id="A0A174WY39"/>
<sequence length="32" mass="3451">MRDFKNIKVAVAGTGYVGLSIATLLCKHSIPF</sequence>
<dbReference type="Proteomes" id="UP000095657">
    <property type="component" value="Unassembled WGS sequence"/>
</dbReference>
<evidence type="ECO:0000313" key="1">
    <source>
        <dbReference type="EMBL" id="CUP15502.1"/>
    </source>
</evidence>
<evidence type="ECO:0000313" key="4">
    <source>
        <dbReference type="Proteomes" id="UP000095725"/>
    </source>
</evidence>
<proteinExistence type="predicted"/>
<gene>
    <name evidence="1" type="ORF">ERS852494_01633</name>
    <name evidence="2" type="ORF">ERS852558_04131</name>
</gene>
<dbReference type="SUPFAM" id="SSF51735">
    <property type="entry name" value="NAD(P)-binding Rossmann-fold domains"/>
    <property type="match status" value="1"/>
</dbReference>
<accession>A0A174WY39</accession>
<organism evidence="2 4">
    <name type="scientific">Bacteroides caccae</name>
    <dbReference type="NCBI Taxonomy" id="47678"/>
    <lineage>
        <taxon>Bacteria</taxon>
        <taxon>Pseudomonadati</taxon>
        <taxon>Bacteroidota</taxon>
        <taxon>Bacteroidia</taxon>
        <taxon>Bacteroidales</taxon>
        <taxon>Bacteroidaceae</taxon>
        <taxon>Bacteroides</taxon>
    </lineage>
</organism>
<dbReference type="InterPro" id="IPR036291">
    <property type="entry name" value="NAD(P)-bd_dom_sf"/>
</dbReference>
<dbReference type="Proteomes" id="UP000095725">
    <property type="component" value="Unassembled WGS sequence"/>
</dbReference>
<evidence type="ECO:0000313" key="3">
    <source>
        <dbReference type="Proteomes" id="UP000095657"/>
    </source>
</evidence>
<dbReference type="STRING" id="47678.ERS852494_01633"/>
<reference evidence="3 4" key="1">
    <citation type="submission" date="2015-09" db="EMBL/GenBank/DDBJ databases">
        <authorList>
            <consortium name="Pathogen Informatics"/>
        </authorList>
    </citation>
    <scope>NUCLEOTIDE SEQUENCE [LARGE SCALE GENOMIC DNA]</scope>
    <source>
        <strain evidence="1 3">2789STDY5834880</strain>
        <strain evidence="2 4">2789STDY5834946</strain>
    </source>
</reference>
<dbReference type="EMBL" id="CZAI01000003">
    <property type="protein sequence ID" value="CUP15502.1"/>
    <property type="molecule type" value="Genomic_DNA"/>
</dbReference>